<dbReference type="EMBL" id="BGPR01016358">
    <property type="protein sequence ID" value="GBN72694.1"/>
    <property type="molecule type" value="Genomic_DNA"/>
</dbReference>
<organism evidence="1 2">
    <name type="scientific">Araneus ventricosus</name>
    <name type="common">Orbweaver spider</name>
    <name type="synonym">Epeira ventricosa</name>
    <dbReference type="NCBI Taxonomy" id="182803"/>
    <lineage>
        <taxon>Eukaryota</taxon>
        <taxon>Metazoa</taxon>
        <taxon>Ecdysozoa</taxon>
        <taxon>Arthropoda</taxon>
        <taxon>Chelicerata</taxon>
        <taxon>Arachnida</taxon>
        <taxon>Araneae</taxon>
        <taxon>Araneomorphae</taxon>
        <taxon>Entelegynae</taxon>
        <taxon>Araneoidea</taxon>
        <taxon>Araneidae</taxon>
        <taxon>Araneus</taxon>
    </lineage>
</organism>
<keyword evidence="2" id="KW-1185">Reference proteome</keyword>
<name>A0A4Y2RA79_ARAVE</name>
<proteinExistence type="predicted"/>
<dbReference type="Proteomes" id="UP000499080">
    <property type="component" value="Unassembled WGS sequence"/>
</dbReference>
<evidence type="ECO:0000313" key="2">
    <source>
        <dbReference type="Proteomes" id="UP000499080"/>
    </source>
</evidence>
<protein>
    <submittedName>
        <fullName evidence="1">Uncharacterized protein</fullName>
    </submittedName>
</protein>
<sequence>MWSGMKMYCGRGQCVEWNLWTWEMCSVVWSGMKTYCGRGQCVEWNEDVLWTWEMCGVKFVDVGNMWCGMKMCCHGECVYLKKHKDCLEDDLRNSESWLDYEDDSRADLHLSNFPQHARERTSIPRRQRI</sequence>
<comment type="caution">
    <text evidence="1">The sequence shown here is derived from an EMBL/GenBank/DDBJ whole genome shotgun (WGS) entry which is preliminary data.</text>
</comment>
<dbReference type="AlphaFoldDB" id="A0A4Y2RA79"/>
<reference evidence="1 2" key="1">
    <citation type="journal article" date="2019" name="Sci. Rep.">
        <title>Orb-weaving spider Araneus ventricosus genome elucidates the spidroin gene catalogue.</title>
        <authorList>
            <person name="Kono N."/>
            <person name="Nakamura H."/>
            <person name="Ohtoshi R."/>
            <person name="Moran D.A.P."/>
            <person name="Shinohara A."/>
            <person name="Yoshida Y."/>
            <person name="Fujiwara M."/>
            <person name="Mori M."/>
            <person name="Tomita M."/>
            <person name="Arakawa K."/>
        </authorList>
    </citation>
    <scope>NUCLEOTIDE SEQUENCE [LARGE SCALE GENOMIC DNA]</scope>
</reference>
<accession>A0A4Y2RA79</accession>
<evidence type="ECO:0000313" key="1">
    <source>
        <dbReference type="EMBL" id="GBN72694.1"/>
    </source>
</evidence>
<gene>
    <name evidence="1" type="ORF">AVEN_19171_1</name>
</gene>